<evidence type="ECO:0000313" key="1">
    <source>
        <dbReference type="EMBL" id="MBK1667051.1"/>
    </source>
</evidence>
<accession>A0ABS1D9F5</accession>
<reference evidence="1 2" key="1">
    <citation type="journal article" date="2020" name="Microorganisms">
        <title>Osmotic Adaptation and Compatible Solute Biosynthesis of Phototrophic Bacteria as Revealed from Genome Analyses.</title>
        <authorList>
            <person name="Imhoff J.F."/>
            <person name="Rahn T."/>
            <person name="Kunzel S."/>
            <person name="Keller A."/>
            <person name="Neulinger S.C."/>
        </authorList>
    </citation>
    <scope>NUCLEOTIDE SEQUENCE [LARGE SCALE GENOMIC DNA]</scope>
    <source>
        <strain evidence="1 2">DSM 9895</strain>
    </source>
</reference>
<dbReference type="SUPFAM" id="SSF52799">
    <property type="entry name" value="(Phosphotyrosine protein) phosphatases II"/>
    <property type="match status" value="1"/>
</dbReference>
<name>A0ABS1D9F5_9PROT</name>
<evidence type="ECO:0008006" key="3">
    <source>
        <dbReference type="Google" id="ProtNLM"/>
    </source>
</evidence>
<dbReference type="Gene3D" id="3.90.190.10">
    <property type="entry name" value="Protein tyrosine phosphatase superfamily"/>
    <property type="match status" value="1"/>
</dbReference>
<protein>
    <recommendedName>
        <fullName evidence="3">Tyrosine specific protein phosphatases domain-containing protein</fullName>
    </recommendedName>
</protein>
<organism evidence="1 2">
    <name type="scientific">Rhodovibrio sodomensis</name>
    <dbReference type="NCBI Taxonomy" id="1088"/>
    <lineage>
        <taxon>Bacteria</taxon>
        <taxon>Pseudomonadati</taxon>
        <taxon>Pseudomonadota</taxon>
        <taxon>Alphaproteobacteria</taxon>
        <taxon>Rhodospirillales</taxon>
        <taxon>Rhodovibrionaceae</taxon>
        <taxon>Rhodovibrio</taxon>
    </lineage>
</organism>
<gene>
    <name evidence="1" type="ORF">CKO28_03200</name>
</gene>
<dbReference type="InterPro" id="IPR029021">
    <property type="entry name" value="Prot-tyrosine_phosphatase-like"/>
</dbReference>
<comment type="caution">
    <text evidence="1">The sequence shown here is derived from an EMBL/GenBank/DDBJ whole genome shotgun (WGS) entry which is preliminary data.</text>
</comment>
<proteinExistence type="predicted"/>
<evidence type="ECO:0000313" key="2">
    <source>
        <dbReference type="Proteomes" id="UP001296873"/>
    </source>
</evidence>
<dbReference type="EMBL" id="NRRL01000003">
    <property type="protein sequence ID" value="MBK1667051.1"/>
    <property type="molecule type" value="Genomic_DNA"/>
</dbReference>
<dbReference type="RefSeq" id="WP_200339112.1">
    <property type="nucleotide sequence ID" value="NZ_NRRL01000003.1"/>
</dbReference>
<keyword evidence="2" id="KW-1185">Reference proteome</keyword>
<dbReference type="Proteomes" id="UP001296873">
    <property type="component" value="Unassembled WGS sequence"/>
</dbReference>
<sequence>MHSFDLRILGLDEARRAEAGAVLSLVDRAEEVDFRAGLHEIVAVADICSPAPDENETAKLDEMGLAAPTSHHAQQVIAFADRQSELLQQGSVSVVIHCFVGVSRSPAAAIGVLCRLG</sequence>